<dbReference type="AlphaFoldDB" id="A0A6N8J237"/>
<accession>A0A6N8J237</accession>
<dbReference type="Proteomes" id="UP000468388">
    <property type="component" value="Unassembled WGS sequence"/>
</dbReference>
<evidence type="ECO:0000313" key="1">
    <source>
        <dbReference type="EMBL" id="MVT39083.1"/>
    </source>
</evidence>
<name>A0A6N8J237_9BACT</name>
<sequence>MAILRGNIDFTGSLSGLSAYKRKDMDVTIVRSKGGASKSRIKNSPAFVRTRENNSEFTGCGKASGIIRWALKDVRHLADYNFTYSLTKLAKLMQKQDTVSVRGERSVLISECRYMLEGFHLNRKHTFDNVLRYPLRGSINRSKGSAEVVLPNIRPDINLFLPWKYPLYRFVVSLQGIPDVHYNYPGLSLGQLGGTPAVYSEWLTAQQSYSEETFQLAIDNWKEDKTLILSVGIEMGMPVSNTVVDTVKYVGCAKILAAG</sequence>
<protein>
    <submittedName>
        <fullName evidence="1">Uncharacterized protein</fullName>
    </submittedName>
</protein>
<keyword evidence="2" id="KW-1185">Reference proteome</keyword>
<evidence type="ECO:0000313" key="2">
    <source>
        <dbReference type="Proteomes" id="UP000468388"/>
    </source>
</evidence>
<gene>
    <name evidence="1" type="ORF">GO495_00685</name>
</gene>
<reference evidence="1 2" key="1">
    <citation type="submission" date="2019-12" db="EMBL/GenBank/DDBJ databases">
        <title>The draft genomic sequence of strain Chitinophaga oryziterrae JCM 16595.</title>
        <authorList>
            <person name="Zhang X."/>
        </authorList>
    </citation>
    <scope>NUCLEOTIDE SEQUENCE [LARGE SCALE GENOMIC DNA]</scope>
    <source>
        <strain evidence="1 2">JCM 16595</strain>
    </source>
</reference>
<dbReference type="EMBL" id="WRXO01000001">
    <property type="protein sequence ID" value="MVT39083.1"/>
    <property type="molecule type" value="Genomic_DNA"/>
</dbReference>
<dbReference type="RefSeq" id="WP_157297787.1">
    <property type="nucleotide sequence ID" value="NZ_BAAAZB010000005.1"/>
</dbReference>
<comment type="caution">
    <text evidence="1">The sequence shown here is derived from an EMBL/GenBank/DDBJ whole genome shotgun (WGS) entry which is preliminary data.</text>
</comment>
<organism evidence="1 2">
    <name type="scientific">Chitinophaga oryziterrae</name>
    <dbReference type="NCBI Taxonomy" id="1031224"/>
    <lineage>
        <taxon>Bacteria</taxon>
        <taxon>Pseudomonadati</taxon>
        <taxon>Bacteroidota</taxon>
        <taxon>Chitinophagia</taxon>
        <taxon>Chitinophagales</taxon>
        <taxon>Chitinophagaceae</taxon>
        <taxon>Chitinophaga</taxon>
    </lineage>
</organism>
<proteinExistence type="predicted"/>
<dbReference type="OrthoDB" id="668426at2"/>